<dbReference type="Proteomes" id="UP001267638">
    <property type="component" value="Unassembled WGS sequence"/>
</dbReference>
<dbReference type="PANTHER" id="PTHR37953">
    <property type="entry name" value="UPF0127 PROTEIN MJ1496"/>
    <property type="match status" value="1"/>
</dbReference>
<dbReference type="EMBL" id="JAVDWV010000018">
    <property type="protein sequence ID" value="MDR7156629.1"/>
    <property type="molecule type" value="Genomic_DNA"/>
</dbReference>
<keyword evidence="1" id="KW-0732">Signal</keyword>
<organism evidence="2 3">
    <name type="scientific">Sphingobium xenophagum</name>
    <dbReference type="NCBI Taxonomy" id="121428"/>
    <lineage>
        <taxon>Bacteria</taxon>
        <taxon>Pseudomonadati</taxon>
        <taxon>Pseudomonadota</taxon>
        <taxon>Alphaproteobacteria</taxon>
        <taxon>Sphingomonadales</taxon>
        <taxon>Sphingomonadaceae</taxon>
        <taxon>Sphingobium</taxon>
    </lineage>
</organism>
<evidence type="ECO:0000313" key="3">
    <source>
        <dbReference type="Proteomes" id="UP001267638"/>
    </source>
</evidence>
<dbReference type="PROSITE" id="PS51257">
    <property type="entry name" value="PROKAR_LIPOPROTEIN"/>
    <property type="match status" value="1"/>
</dbReference>
<dbReference type="PANTHER" id="PTHR37953:SF1">
    <property type="entry name" value="UPF0127 PROTEIN MJ1496"/>
    <property type="match status" value="1"/>
</dbReference>
<dbReference type="RefSeq" id="WP_310227084.1">
    <property type="nucleotide sequence ID" value="NZ_JAVDWV010000018.1"/>
</dbReference>
<dbReference type="Gene3D" id="2.60.120.1140">
    <property type="entry name" value="Protein of unknown function DUF192"/>
    <property type="match status" value="1"/>
</dbReference>
<name>A0ABU1X576_SPHXE</name>
<evidence type="ECO:0000256" key="1">
    <source>
        <dbReference type="SAM" id="SignalP"/>
    </source>
</evidence>
<feature type="chain" id="PRO_5046040074" evidence="1">
    <location>
        <begin position="22"/>
        <end position="175"/>
    </location>
</feature>
<dbReference type="InterPro" id="IPR003795">
    <property type="entry name" value="DUF192"/>
</dbReference>
<sequence>MKCFVPLLAFGLIAACSSPKAAPDNGAQAQAATAALLPVVIHTAKGPHRFDVEVADTPEAQEKGLMFRKELGPTTGMLFPMDPPRTASFWMKDTLIPLDMIFIRTDGTIAFLQGDTEPYSRAPVSAGVPVAAVLELAGGRAAALGIAEGDRVAWGGCAVPGGKVMTERNFCPSAP</sequence>
<proteinExistence type="predicted"/>
<dbReference type="InterPro" id="IPR038695">
    <property type="entry name" value="Saro_0823-like_sf"/>
</dbReference>
<evidence type="ECO:0000313" key="2">
    <source>
        <dbReference type="EMBL" id="MDR7156629.1"/>
    </source>
</evidence>
<gene>
    <name evidence="2" type="ORF">J2W40_003474</name>
</gene>
<feature type="signal peptide" evidence="1">
    <location>
        <begin position="1"/>
        <end position="21"/>
    </location>
</feature>
<accession>A0ABU1X576</accession>
<keyword evidence="3" id="KW-1185">Reference proteome</keyword>
<dbReference type="Pfam" id="PF02643">
    <property type="entry name" value="DUF192"/>
    <property type="match status" value="1"/>
</dbReference>
<comment type="caution">
    <text evidence="2">The sequence shown here is derived from an EMBL/GenBank/DDBJ whole genome shotgun (WGS) entry which is preliminary data.</text>
</comment>
<reference evidence="2 3" key="1">
    <citation type="submission" date="2023-07" db="EMBL/GenBank/DDBJ databases">
        <title>Sorghum-associated microbial communities from plants grown in Nebraska, USA.</title>
        <authorList>
            <person name="Schachtman D."/>
        </authorList>
    </citation>
    <scope>NUCLEOTIDE SEQUENCE [LARGE SCALE GENOMIC DNA]</scope>
    <source>
        <strain evidence="2 3">4256</strain>
    </source>
</reference>
<protein>
    <submittedName>
        <fullName evidence="2">Uncharacterized membrane protein (UPF0127 family)</fullName>
    </submittedName>
</protein>